<accession>A0A2T4ASF3</accession>
<evidence type="ECO:0000313" key="3">
    <source>
        <dbReference type="EMBL" id="PTB59992.1"/>
    </source>
</evidence>
<dbReference type="RefSeq" id="XP_024779669.1">
    <property type="nucleotide sequence ID" value="XM_024918110.1"/>
</dbReference>
<keyword evidence="4" id="KW-1185">Reference proteome</keyword>
<feature type="chain" id="PRO_5015555095" description="Circumsporozoite protein" evidence="2">
    <location>
        <begin position="18"/>
        <end position="423"/>
    </location>
</feature>
<dbReference type="Proteomes" id="UP000241690">
    <property type="component" value="Unassembled WGS sequence"/>
</dbReference>
<dbReference type="EMBL" id="KZ679675">
    <property type="protein sequence ID" value="PTB59992.1"/>
    <property type="molecule type" value="Genomic_DNA"/>
</dbReference>
<evidence type="ECO:0000256" key="2">
    <source>
        <dbReference type="SAM" id="SignalP"/>
    </source>
</evidence>
<feature type="region of interest" description="Disordered" evidence="1">
    <location>
        <begin position="242"/>
        <end position="267"/>
    </location>
</feature>
<reference evidence="3 4" key="1">
    <citation type="submission" date="2016-07" db="EMBL/GenBank/DDBJ databases">
        <title>Multiple horizontal gene transfer events from other fungi enriched the ability of initially mycotrophic Trichoderma (Ascomycota) to feed on dead plant biomass.</title>
        <authorList>
            <consortium name="DOE Joint Genome Institute"/>
            <person name="Aerts A."/>
            <person name="Atanasova L."/>
            <person name="Chenthamara K."/>
            <person name="Zhang J."/>
            <person name="Grujic M."/>
            <person name="Henrissat B."/>
            <person name="Kuo A."/>
            <person name="Salamov A."/>
            <person name="Lipzen A."/>
            <person name="Labutti K."/>
            <person name="Barry K."/>
            <person name="Miao Y."/>
            <person name="Rahimi M.J."/>
            <person name="Shen Q."/>
            <person name="Grigoriev I.V."/>
            <person name="Kubicek C.P."/>
            <person name="Druzhinina I.S."/>
        </authorList>
    </citation>
    <scope>NUCLEOTIDE SEQUENCE [LARGE SCALE GENOMIC DNA]</scope>
    <source>
        <strain evidence="3 4">CBS 226.95</strain>
    </source>
</reference>
<evidence type="ECO:0000313" key="4">
    <source>
        <dbReference type="Proteomes" id="UP000241690"/>
    </source>
</evidence>
<sequence length="423" mass="41334">MKTSVAVSLLLAAAAEARFGQEQGNGAIAAIQALSNLGQPGQAATLAGNAIQFLLAAANPCGKLSHADSILEELGTSDAAVAAARGLVAAEQNFNPFVVSVPSICSDTTLPKSAQLRGVVPLIDPAVVGSDLENKNAAASKTKPFAADGLSVAQVMVQNGFSNFTAVALDGSKSDVSGGSAAVGSSAAAAPVATSASAAQASAPPATAVNNAGCNSIALPTTMITITRTAVVTSVATAEASSAPASSGSASSGNASSGNASSGNASAQAGTCTGSGSTLACSAPSNGSGAVKNAVTGNFDGFVASTIAGLDFGLCVPTMKFEAGLDGRSDTEFTFQAIDPLVNKGQEEALNPNIITNRIHDQLTNVCGANAAAKAAVADAQAKISALGTRNADTANTWNSLLGFANTNINPDNAPQAGLVGHT</sequence>
<keyword evidence="2" id="KW-0732">Signal</keyword>
<dbReference type="GeneID" id="36626679"/>
<name>A0A2T4ASF3_TRIHA</name>
<feature type="signal peptide" evidence="2">
    <location>
        <begin position="1"/>
        <end position="17"/>
    </location>
</feature>
<dbReference type="AlphaFoldDB" id="A0A2T4ASF3"/>
<organism evidence="3 4">
    <name type="scientific">Trichoderma harzianum CBS 226.95</name>
    <dbReference type="NCBI Taxonomy" id="983964"/>
    <lineage>
        <taxon>Eukaryota</taxon>
        <taxon>Fungi</taxon>
        <taxon>Dikarya</taxon>
        <taxon>Ascomycota</taxon>
        <taxon>Pezizomycotina</taxon>
        <taxon>Sordariomycetes</taxon>
        <taxon>Hypocreomycetidae</taxon>
        <taxon>Hypocreales</taxon>
        <taxon>Hypocreaceae</taxon>
        <taxon>Trichoderma</taxon>
    </lineage>
</organism>
<gene>
    <name evidence="3" type="ORF">M431DRAFT_502160</name>
</gene>
<proteinExistence type="predicted"/>
<dbReference type="STRING" id="983964.A0A2T4ASF3"/>
<evidence type="ECO:0000256" key="1">
    <source>
        <dbReference type="SAM" id="MobiDB-lite"/>
    </source>
</evidence>
<evidence type="ECO:0008006" key="5">
    <source>
        <dbReference type="Google" id="ProtNLM"/>
    </source>
</evidence>
<protein>
    <recommendedName>
        <fullName evidence="5">Circumsporozoite protein</fullName>
    </recommendedName>
</protein>